<protein>
    <submittedName>
        <fullName evidence="1">Uncharacterized protein</fullName>
    </submittedName>
</protein>
<dbReference type="Proteomes" id="UP000287156">
    <property type="component" value="Unassembled WGS sequence"/>
</dbReference>
<keyword evidence="2" id="KW-1185">Reference proteome</keyword>
<dbReference type="RefSeq" id="WP_126051591.1">
    <property type="nucleotide sequence ID" value="NZ_QYTV02000007.1"/>
</dbReference>
<gene>
    <name evidence="1" type="ORF">D4T97_015110</name>
</gene>
<dbReference type="OrthoDB" id="2880030at2"/>
<evidence type="ECO:0000313" key="2">
    <source>
        <dbReference type="Proteomes" id="UP000287156"/>
    </source>
</evidence>
<dbReference type="AlphaFoldDB" id="A0A429XWH6"/>
<evidence type="ECO:0000313" key="1">
    <source>
        <dbReference type="EMBL" id="RST72746.1"/>
    </source>
</evidence>
<comment type="caution">
    <text evidence="1">The sequence shown here is derived from an EMBL/GenBank/DDBJ whole genome shotgun (WGS) entry which is preliminary data.</text>
</comment>
<sequence length="176" mass="20175">MPTQIITNMLAASLLFSFIPMDIKVHSPQAVHLEHSKGMENINDEKGLEEIAIGLADDFILPLNPANDDLKTKEDFINYYRNISDLDLAGEFLNTFFIEKNGVLEHIPTEPPLWFDSKLPYEFRQISETEMIISQYSSTDLHGSATLTIFYKKSAENRWVINDVQYGMEQETLNEV</sequence>
<dbReference type="EMBL" id="QYTV02000007">
    <property type="protein sequence ID" value="RST72746.1"/>
    <property type="molecule type" value="Genomic_DNA"/>
</dbReference>
<proteinExistence type="predicted"/>
<accession>A0A429XWH6</accession>
<name>A0A429XWH6_9BACI</name>
<reference evidence="1" key="1">
    <citation type="submission" date="2018-12" db="EMBL/GenBank/DDBJ databases">
        <authorList>
            <person name="Sun L."/>
            <person name="Chen Z."/>
        </authorList>
    </citation>
    <scope>NUCLEOTIDE SEQUENCE [LARGE SCALE GENOMIC DNA]</scope>
    <source>
        <strain evidence="1">3-2-2</strain>
    </source>
</reference>
<organism evidence="1 2">
    <name type="scientific">Siminovitchia acidinfaciens</name>
    <dbReference type="NCBI Taxonomy" id="2321395"/>
    <lineage>
        <taxon>Bacteria</taxon>
        <taxon>Bacillati</taxon>
        <taxon>Bacillota</taxon>
        <taxon>Bacilli</taxon>
        <taxon>Bacillales</taxon>
        <taxon>Bacillaceae</taxon>
        <taxon>Siminovitchia</taxon>
    </lineage>
</organism>